<dbReference type="RefSeq" id="WP_326564550.1">
    <property type="nucleotide sequence ID" value="NZ_CP109071.1"/>
</dbReference>
<name>A0ABZ1EJV2_9ACTN</name>
<sequence length="301" mass="32700">MATQQIAYPLAAPTLSGNVLTVDTALNQPTRITRRIMDLTLQRFIVDRIFSTNAGAVTGGAVVYDQATTNELYTDRDVERVGPGDEFPVVGSQRPVPKVAQVEKWGGKFFVTDEARDRNDVAFFNNQTTQLSNTIVKKVNTRAIETLEAAITALGGAGTFVGHNWSTVVTGGSSQTNNSGWPAADFANAQYLADTEELGVTYDLWIVNPKQRMDLAITYGSALNEVLDSLGIEVFASNRVANGTAYAVARGQVGELRVEQGLGTETWREQATQRTWVQASVRPVMYVTNPYSIKKVTGLNG</sequence>
<proteinExistence type="predicted"/>
<dbReference type="Pfam" id="PF25209">
    <property type="entry name" value="Phage_capsid_4"/>
    <property type="match status" value="1"/>
</dbReference>
<organism evidence="1 2">
    <name type="scientific">Micromonospora peucetia</name>
    <dbReference type="NCBI Taxonomy" id="47871"/>
    <lineage>
        <taxon>Bacteria</taxon>
        <taxon>Bacillati</taxon>
        <taxon>Actinomycetota</taxon>
        <taxon>Actinomycetes</taxon>
        <taxon>Micromonosporales</taxon>
        <taxon>Micromonosporaceae</taxon>
        <taxon>Micromonospora</taxon>
    </lineage>
</organism>
<gene>
    <name evidence="1" type="ORF">OIE14_11120</name>
</gene>
<dbReference type="InterPro" id="IPR049995">
    <property type="entry name" value="Capsid_mycobact-type"/>
</dbReference>
<dbReference type="Proteomes" id="UP001334804">
    <property type="component" value="Chromosome"/>
</dbReference>
<accession>A0ABZ1EJV2</accession>
<evidence type="ECO:0000313" key="2">
    <source>
        <dbReference type="Proteomes" id="UP001334804"/>
    </source>
</evidence>
<keyword evidence="2" id="KW-1185">Reference proteome</keyword>
<evidence type="ECO:0008006" key="3">
    <source>
        <dbReference type="Google" id="ProtNLM"/>
    </source>
</evidence>
<dbReference type="EMBL" id="CP109071">
    <property type="protein sequence ID" value="WSA34544.1"/>
    <property type="molecule type" value="Genomic_DNA"/>
</dbReference>
<reference evidence="1 2" key="1">
    <citation type="submission" date="2022-10" db="EMBL/GenBank/DDBJ databases">
        <title>The complete genomes of actinobacterial strains from the NBC collection.</title>
        <authorList>
            <person name="Joergensen T.S."/>
            <person name="Alvarez Arevalo M."/>
            <person name="Sterndorff E.B."/>
            <person name="Faurdal D."/>
            <person name="Vuksanovic O."/>
            <person name="Mourched A.-S."/>
            <person name="Charusanti P."/>
            <person name="Shaw S."/>
            <person name="Blin K."/>
            <person name="Weber T."/>
        </authorList>
    </citation>
    <scope>NUCLEOTIDE SEQUENCE [LARGE SCALE GENOMIC DNA]</scope>
    <source>
        <strain evidence="1 2">NBC 01809</strain>
    </source>
</reference>
<protein>
    <recommendedName>
        <fullName evidence="3">Major capsid protein</fullName>
    </recommendedName>
</protein>
<dbReference type="NCBIfam" id="NF042926">
    <property type="entry name" value="capsid_Caudo_1"/>
    <property type="match status" value="1"/>
</dbReference>
<evidence type="ECO:0000313" key="1">
    <source>
        <dbReference type="EMBL" id="WSA34544.1"/>
    </source>
</evidence>